<keyword evidence="1" id="KW-0812">Transmembrane</keyword>
<keyword evidence="1" id="KW-1133">Transmembrane helix</keyword>
<evidence type="ECO:0000313" key="3">
    <source>
        <dbReference type="Proteomes" id="UP000183832"/>
    </source>
</evidence>
<dbReference type="Proteomes" id="UP000183832">
    <property type="component" value="Unassembled WGS sequence"/>
</dbReference>
<feature type="transmembrane region" description="Helical" evidence="1">
    <location>
        <begin position="36"/>
        <end position="55"/>
    </location>
</feature>
<accession>A0A1J1IHL3</accession>
<reference evidence="2 3" key="1">
    <citation type="submission" date="2015-04" db="EMBL/GenBank/DDBJ databases">
        <authorList>
            <person name="Syromyatnikov M.Y."/>
            <person name="Popov V.N."/>
        </authorList>
    </citation>
    <scope>NUCLEOTIDE SEQUENCE [LARGE SCALE GENOMIC DNA]</scope>
</reference>
<evidence type="ECO:0000256" key="1">
    <source>
        <dbReference type="SAM" id="Phobius"/>
    </source>
</evidence>
<dbReference type="AlphaFoldDB" id="A0A1J1IHL3"/>
<sequence>MEYSRHFFCSLLICYLKFICPKEAEISSMKQKEKKLMNVILMLFCINLCIFQVSVSQDMMNIIKRHSKSEFLKMTVIKLMMWPHVDVDFFLQISNQAFRIYHYKGRKFLSF</sequence>
<name>A0A1J1IHL3_9DIPT</name>
<proteinExistence type="predicted"/>
<keyword evidence="1" id="KW-0472">Membrane</keyword>
<organism evidence="2 3">
    <name type="scientific">Clunio marinus</name>
    <dbReference type="NCBI Taxonomy" id="568069"/>
    <lineage>
        <taxon>Eukaryota</taxon>
        <taxon>Metazoa</taxon>
        <taxon>Ecdysozoa</taxon>
        <taxon>Arthropoda</taxon>
        <taxon>Hexapoda</taxon>
        <taxon>Insecta</taxon>
        <taxon>Pterygota</taxon>
        <taxon>Neoptera</taxon>
        <taxon>Endopterygota</taxon>
        <taxon>Diptera</taxon>
        <taxon>Nematocera</taxon>
        <taxon>Chironomoidea</taxon>
        <taxon>Chironomidae</taxon>
        <taxon>Clunio</taxon>
    </lineage>
</organism>
<protein>
    <submittedName>
        <fullName evidence="2">CLUMA_CG011879, isoform A</fullName>
    </submittedName>
</protein>
<dbReference type="EMBL" id="CVRI01000047">
    <property type="protein sequence ID" value="CRK98526.1"/>
    <property type="molecule type" value="Genomic_DNA"/>
</dbReference>
<keyword evidence="3" id="KW-1185">Reference proteome</keyword>
<evidence type="ECO:0000313" key="2">
    <source>
        <dbReference type="EMBL" id="CRK98526.1"/>
    </source>
</evidence>
<gene>
    <name evidence="2" type="ORF">CLUMA_CG011879</name>
</gene>